<comment type="caution">
    <text evidence="2">The sequence shown here is derived from an EMBL/GenBank/DDBJ whole genome shotgun (WGS) entry which is preliminary data.</text>
</comment>
<evidence type="ECO:0000313" key="3">
    <source>
        <dbReference type="Proteomes" id="UP000672602"/>
    </source>
</evidence>
<proteinExistence type="predicted"/>
<dbReference type="PIRSF" id="PIRSF029730">
    <property type="entry name" value="UCP029730"/>
    <property type="match status" value="1"/>
</dbReference>
<dbReference type="InterPro" id="IPR011227">
    <property type="entry name" value="UCP029730"/>
</dbReference>
<name>A0A8J7V2E6_9PROT</name>
<dbReference type="InterPro" id="IPR007709">
    <property type="entry name" value="N-FG_amidohydro"/>
</dbReference>
<dbReference type="Gene3D" id="3.40.630.40">
    <property type="entry name" value="Zn-dependent exopeptidases"/>
    <property type="match status" value="1"/>
</dbReference>
<sequence>MSHSAHDSTSPGGAGQHPPLLLGPDDPPPFETVNREGGAPAVICCDHASNRVPASLGDLGAVAAAMSRHIAYDIGAAGVARRLAALLDTPAVLSGYSRLVIDCNRDPEDFTAIREIYDGTVIAGNRRLSEAERQQRADLLFHPYHDALSECMARKAAAHGHPALISVHSCTDIFQGEARPWHIGVLSNRDRRMADPVIEALATANPDLTIGDNKPYSGLLAFGYTVETHALPQGRPNILFEIRQDRIRTEEGQARYAGILADALRPLLARRDLLTPFA</sequence>
<keyword evidence="3" id="KW-1185">Reference proteome</keyword>
<evidence type="ECO:0000256" key="1">
    <source>
        <dbReference type="SAM" id="MobiDB-lite"/>
    </source>
</evidence>
<dbReference type="EMBL" id="JAGMWN010000004">
    <property type="protein sequence ID" value="MBP5857250.1"/>
    <property type="molecule type" value="Genomic_DNA"/>
</dbReference>
<protein>
    <submittedName>
        <fullName evidence="2">N-formylglutamate amidohydrolase</fullName>
    </submittedName>
</protein>
<dbReference type="SUPFAM" id="SSF53187">
    <property type="entry name" value="Zn-dependent exopeptidases"/>
    <property type="match status" value="1"/>
</dbReference>
<dbReference type="AlphaFoldDB" id="A0A8J7V2E6"/>
<dbReference type="Pfam" id="PF05013">
    <property type="entry name" value="FGase"/>
    <property type="match status" value="1"/>
</dbReference>
<evidence type="ECO:0000313" key="2">
    <source>
        <dbReference type="EMBL" id="MBP5857250.1"/>
    </source>
</evidence>
<gene>
    <name evidence="2" type="ORF">KAJ83_09540</name>
</gene>
<accession>A0A8J7V2E6</accession>
<feature type="region of interest" description="Disordered" evidence="1">
    <location>
        <begin position="1"/>
        <end position="32"/>
    </location>
</feature>
<dbReference type="RefSeq" id="WP_210681840.1">
    <property type="nucleotide sequence ID" value="NZ_JAGMWN010000004.1"/>
</dbReference>
<dbReference type="Proteomes" id="UP000672602">
    <property type="component" value="Unassembled WGS sequence"/>
</dbReference>
<reference evidence="2" key="1">
    <citation type="submission" date="2021-04" db="EMBL/GenBank/DDBJ databases">
        <authorList>
            <person name="Zhang D.-C."/>
        </authorList>
    </citation>
    <scope>NUCLEOTIDE SEQUENCE</scope>
    <source>
        <strain evidence="2">CGMCC 1.15697</strain>
    </source>
</reference>
<organism evidence="2 3">
    <name type="scientific">Marivibrio halodurans</name>
    <dbReference type="NCBI Taxonomy" id="2039722"/>
    <lineage>
        <taxon>Bacteria</taxon>
        <taxon>Pseudomonadati</taxon>
        <taxon>Pseudomonadota</taxon>
        <taxon>Alphaproteobacteria</taxon>
        <taxon>Rhodospirillales</taxon>
        <taxon>Rhodospirillaceae</taxon>
        <taxon>Marivibrio</taxon>
    </lineage>
</organism>